<keyword evidence="1 4" id="KW-0349">Heme</keyword>
<evidence type="ECO:0000313" key="8">
    <source>
        <dbReference type="EMBL" id="BBE16615.1"/>
    </source>
</evidence>
<dbReference type="PROSITE" id="PS51007">
    <property type="entry name" value="CYTC"/>
    <property type="match status" value="1"/>
</dbReference>
<keyword evidence="3 4" id="KW-0408">Iron</keyword>
<feature type="compositionally biased region" description="Basic and acidic residues" evidence="5">
    <location>
        <begin position="1"/>
        <end position="10"/>
    </location>
</feature>
<dbReference type="PANTHER" id="PTHR33751:SF1">
    <property type="entry name" value="CBB3-TYPE CYTOCHROME C OXIDASE SUBUNIT FIXP"/>
    <property type="match status" value="1"/>
</dbReference>
<dbReference type="Pfam" id="PF14715">
    <property type="entry name" value="FixP_N"/>
    <property type="match status" value="1"/>
</dbReference>
<dbReference type="PANTHER" id="PTHR33751">
    <property type="entry name" value="CBB3-TYPE CYTOCHROME C OXIDASE SUBUNIT FIXP"/>
    <property type="match status" value="1"/>
</dbReference>
<dbReference type="GO" id="GO:0046872">
    <property type="term" value="F:metal ion binding"/>
    <property type="evidence" value="ECO:0007669"/>
    <property type="project" value="UniProtKB-KW"/>
</dbReference>
<evidence type="ECO:0000256" key="4">
    <source>
        <dbReference type="PROSITE-ProRule" id="PRU00433"/>
    </source>
</evidence>
<proteinExistence type="predicted"/>
<evidence type="ECO:0000313" key="9">
    <source>
        <dbReference type="Proteomes" id="UP001193389"/>
    </source>
</evidence>
<dbReference type="InterPro" id="IPR036909">
    <property type="entry name" value="Cyt_c-like_dom_sf"/>
</dbReference>
<dbReference type="InterPro" id="IPR032858">
    <property type="entry name" value="CcoP_N"/>
</dbReference>
<dbReference type="GO" id="GO:0020037">
    <property type="term" value="F:heme binding"/>
    <property type="evidence" value="ECO:0007669"/>
    <property type="project" value="InterPro"/>
</dbReference>
<gene>
    <name evidence="8" type="ORF">AQPE_0755</name>
</gene>
<dbReference type="Proteomes" id="UP001193389">
    <property type="component" value="Chromosome"/>
</dbReference>
<dbReference type="Gene3D" id="1.10.760.10">
    <property type="entry name" value="Cytochrome c-like domain"/>
    <property type="match status" value="1"/>
</dbReference>
<dbReference type="AlphaFoldDB" id="A0A5K7S562"/>
<dbReference type="GO" id="GO:0009055">
    <property type="term" value="F:electron transfer activity"/>
    <property type="evidence" value="ECO:0007669"/>
    <property type="project" value="InterPro"/>
</dbReference>
<dbReference type="SUPFAM" id="SSF46626">
    <property type="entry name" value="Cytochrome c"/>
    <property type="match status" value="1"/>
</dbReference>
<evidence type="ECO:0000256" key="2">
    <source>
        <dbReference type="ARBA" id="ARBA00022723"/>
    </source>
</evidence>
<feature type="domain" description="Cytochrome c" evidence="7">
    <location>
        <begin position="112"/>
        <end position="191"/>
    </location>
</feature>
<feature type="region of interest" description="Disordered" evidence="5">
    <location>
        <begin position="1"/>
        <end position="21"/>
    </location>
</feature>
<keyword evidence="2 4" id="KW-0479">Metal-binding</keyword>
<feature type="transmembrane region" description="Helical" evidence="6">
    <location>
        <begin position="50"/>
        <end position="68"/>
    </location>
</feature>
<dbReference type="Gene3D" id="6.10.280.130">
    <property type="match status" value="1"/>
</dbReference>
<dbReference type="KEGG" id="anf:AQPE_0755"/>
<protein>
    <submittedName>
        <fullName evidence="8">Cytochrome c oxidase subunit CcoP</fullName>
    </submittedName>
</protein>
<organism evidence="8 9">
    <name type="scientific">Aquipluma nitroreducens</name>
    <dbReference type="NCBI Taxonomy" id="2010828"/>
    <lineage>
        <taxon>Bacteria</taxon>
        <taxon>Pseudomonadati</taxon>
        <taxon>Bacteroidota</taxon>
        <taxon>Bacteroidia</taxon>
        <taxon>Marinilabiliales</taxon>
        <taxon>Prolixibacteraceae</taxon>
        <taxon>Aquipluma</taxon>
    </lineage>
</organism>
<accession>A0A5K7S562</accession>
<evidence type="ECO:0000256" key="6">
    <source>
        <dbReference type="SAM" id="Phobius"/>
    </source>
</evidence>
<dbReference type="Pfam" id="PF13442">
    <property type="entry name" value="Cytochrome_CBB3"/>
    <property type="match status" value="1"/>
</dbReference>
<dbReference type="InterPro" id="IPR009056">
    <property type="entry name" value="Cyt_c-like_dom"/>
</dbReference>
<evidence type="ECO:0000256" key="3">
    <source>
        <dbReference type="ARBA" id="ARBA00023004"/>
    </source>
</evidence>
<dbReference type="RefSeq" id="WP_318349676.1">
    <property type="nucleotide sequence ID" value="NZ_AP018694.1"/>
</dbReference>
<dbReference type="InterPro" id="IPR038414">
    <property type="entry name" value="CcoP_N_sf"/>
</dbReference>
<sequence length="209" mass="23600">MHANNDDNLKEPQNTHQESDHETQIKFFGGHEEYDGIKELDNPLPPWLKYIFYITIIISFAYLTRLVVFKDATIVQKKEYSKEMAAARAKTEVAAKEEATQTAAQPAMTQEQILATGKVTFDKICYVCHGKFGEGLVGPNFTDDYWIHGNRPEDLKKIIVDGVIDKGMLSYKSQLSNKQIDQVVAYILSLHGTNPPNQKAPQGVKVEKK</sequence>
<dbReference type="InterPro" id="IPR050597">
    <property type="entry name" value="Cytochrome_c_Oxidase_Subunit"/>
</dbReference>
<evidence type="ECO:0000256" key="1">
    <source>
        <dbReference type="ARBA" id="ARBA00022617"/>
    </source>
</evidence>
<keyword evidence="6" id="KW-1133">Transmembrane helix</keyword>
<keyword evidence="6" id="KW-0472">Membrane</keyword>
<name>A0A5K7S562_9BACT</name>
<keyword evidence="6" id="KW-0812">Transmembrane</keyword>
<evidence type="ECO:0000259" key="7">
    <source>
        <dbReference type="PROSITE" id="PS51007"/>
    </source>
</evidence>
<keyword evidence="9" id="KW-1185">Reference proteome</keyword>
<dbReference type="EMBL" id="AP018694">
    <property type="protein sequence ID" value="BBE16615.1"/>
    <property type="molecule type" value="Genomic_DNA"/>
</dbReference>
<evidence type="ECO:0000256" key="5">
    <source>
        <dbReference type="SAM" id="MobiDB-lite"/>
    </source>
</evidence>
<reference evidence="8" key="1">
    <citation type="journal article" date="2020" name="Int. J. Syst. Evol. Microbiol.">
        <title>Aquipluma nitroreducens gen. nov. sp. nov., a novel facultatively anaerobic bacterium isolated from a freshwater lake.</title>
        <authorList>
            <person name="Watanabe M."/>
            <person name="Kojima H."/>
            <person name="Fukui M."/>
        </authorList>
    </citation>
    <scope>NUCLEOTIDE SEQUENCE</scope>
    <source>
        <strain evidence="8">MeG22</strain>
    </source>
</reference>